<accession>A0ABU6GIM5</accession>
<evidence type="ECO:0000313" key="2">
    <source>
        <dbReference type="EMBL" id="MEC0232573.1"/>
    </source>
</evidence>
<proteinExistence type="predicted"/>
<dbReference type="Proteomes" id="UP001338137">
    <property type="component" value="Unassembled WGS sequence"/>
</dbReference>
<evidence type="ECO:0000313" key="3">
    <source>
        <dbReference type="Proteomes" id="UP001338137"/>
    </source>
</evidence>
<sequence length="150" mass="16417">SELPPPERAKKAVSPANPTRMGRKRARACRKGRLSREKRSLASRASEKGRLTGQSGENGPKAGLSLPKRPSQQRKASSRLPSERKRPSHRPVALAPQVIVVLNVFSRLYNLTIAHIYQLSVASATNSTYDNLVASATIRKLDVIQKTGGR</sequence>
<feature type="compositionally biased region" description="Basic and acidic residues" evidence="1">
    <location>
        <begin position="34"/>
        <end position="50"/>
    </location>
</feature>
<protein>
    <submittedName>
        <fullName evidence="2">Uncharacterized protein</fullName>
    </submittedName>
</protein>
<name>A0ABU6GIM5_9BACL</name>
<organism evidence="2 3">
    <name type="scientific">Paenibacillus alba</name>
    <dbReference type="NCBI Taxonomy" id="1197127"/>
    <lineage>
        <taxon>Bacteria</taxon>
        <taxon>Bacillati</taxon>
        <taxon>Bacillota</taxon>
        <taxon>Bacilli</taxon>
        <taxon>Bacillales</taxon>
        <taxon>Paenibacillaceae</taxon>
        <taxon>Paenibacillus</taxon>
    </lineage>
</organism>
<keyword evidence="3" id="KW-1185">Reference proteome</keyword>
<dbReference type="RefSeq" id="WP_326076778.1">
    <property type="nucleotide sequence ID" value="NZ_JARLKY010000134.1"/>
</dbReference>
<gene>
    <name evidence="2" type="ORF">P4I72_36275</name>
</gene>
<feature type="non-terminal residue" evidence="2">
    <location>
        <position position="1"/>
    </location>
</feature>
<dbReference type="EMBL" id="JARLKY010000134">
    <property type="protein sequence ID" value="MEC0232573.1"/>
    <property type="molecule type" value="Genomic_DNA"/>
</dbReference>
<comment type="caution">
    <text evidence="2">The sequence shown here is derived from an EMBL/GenBank/DDBJ whole genome shotgun (WGS) entry which is preliminary data.</text>
</comment>
<feature type="compositionally biased region" description="Basic and acidic residues" evidence="1">
    <location>
        <begin position="1"/>
        <end position="10"/>
    </location>
</feature>
<evidence type="ECO:0000256" key="1">
    <source>
        <dbReference type="SAM" id="MobiDB-lite"/>
    </source>
</evidence>
<feature type="region of interest" description="Disordered" evidence="1">
    <location>
        <begin position="1"/>
        <end position="92"/>
    </location>
</feature>
<reference evidence="2 3" key="1">
    <citation type="submission" date="2023-03" db="EMBL/GenBank/DDBJ databases">
        <title>Bacillus Genome Sequencing.</title>
        <authorList>
            <person name="Dunlap C."/>
        </authorList>
    </citation>
    <scope>NUCLEOTIDE SEQUENCE [LARGE SCALE GENOMIC DNA]</scope>
    <source>
        <strain evidence="2 3">BD-533</strain>
    </source>
</reference>
<feature type="compositionally biased region" description="Basic residues" evidence="1">
    <location>
        <begin position="21"/>
        <end position="33"/>
    </location>
</feature>